<name>A0A9W9UEX8_PENBR</name>
<dbReference type="PANTHER" id="PTHR38797">
    <property type="entry name" value="NUCLEAR PORE COMPLEX PROTEIN NUP85-RELATED"/>
    <property type="match status" value="1"/>
</dbReference>
<comment type="caution">
    <text evidence="1">The sequence shown here is derived from an EMBL/GenBank/DDBJ whole genome shotgun (WGS) entry which is preliminary data.</text>
</comment>
<protein>
    <submittedName>
        <fullName evidence="1">Uncharacterized protein</fullName>
    </submittedName>
</protein>
<dbReference type="PANTHER" id="PTHR38797:SF4">
    <property type="entry name" value="NUCLEAR PORE COMPLEX PROTEIN NUP85"/>
    <property type="match status" value="1"/>
</dbReference>
<reference evidence="1" key="2">
    <citation type="journal article" date="2023" name="IMA Fungus">
        <title>Comparative genomic study of the Penicillium genus elucidates a diverse pangenome and 15 lateral gene transfer events.</title>
        <authorList>
            <person name="Petersen C."/>
            <person name="Sorensen T."/>
            <person name="Nielsen M.R."/>
            <person name="Sondergaard T.E."/>
            <person name="Sorensen J.L."/>
            <person name="Fitzpatrick D.A."/>
            <person name="Frisvad J.C."/>
            <person name="Nielsen K.L."/>
        </authorList>
    </citation>
    <scope>NUCLEOTIDE SEQUENCE</scope>
    <source>
        <strain evidence="1">IBT 35673</strain>
    </source>
</reference>
<organism evidence="1 2">
    <name type="scientific">Penicillium brevicompactum</name>
    <dbReference type="NCBI Taxonomy" id="5074"/>
    <lineage>
        <taxon>Eukaryota</taxon>
        <taxon>Fungi</taxon>
        <taxon>Dikarya</taxon>
        <taxon>Ascomycota</taxon>
        <taxon>Pezizomycotina</taxon>
        <taxon>Eurotiomycetes</taxon>
        <taxon>Eurotiomycetidae</taxon>
        <taxon>Eurotiales</taxon>
        <taxon>Aspergillaceae</taxon>
        <taxon>Penicillium</taxon>
    </lineage>
</organism>
<dbReference type="EMBL" id="JAPZBQ010000003">
    <property type="protein sequence ID" value="KAJ5338538.1"/>
    <property type="molecule type" value="Genomic_DNA"/>
</dbReference>
<reference evidence="1" key="1">
    <citation type="submission" date="2022-12" db="EMBL/GenBank/DDBJ databases">
        <authorList>
            <person name="Petersen C."/>
        </authorList>
    </citation>
    <scope>NUCLEOTIDE SEQUENCE</scope>
    <source>
        <strain evidence="1">IBT 35673</strain>
    </source>
</reference>
<evidence type="ECO:0000313" key="2">
    <source>
        <dbReference type="Proteomes" id="UP001147695"/>
    </source>
</evidence>
<dbReference type="InterPro" id="IPR053204">
    <property type="entry name" value="Oxopyrrolidines_Biosynth-assoc"/>
</dbReference>
<sequence>MEDIDFAIDETDPEVQQGSGNFTVLKAHYLLQKYLKSSDLSSITHTAAEIHNMLCVQNADPNGDDSNAEWEHTMFTHTLLDLVGKIPHSHPAQDDIIRLLVRLKTSTKLNIAVNDPEYEWQFYVGLTYFYRAFRERCCDARFDPSSTSEETQFINESAFLARLSAAHMYSDASVAVTGLCQTLETEDASENPRYNGFVAAASMWIIHAGQWIFAEVVRSPRGISKGDEGIWSNGPLYTGSVQGIERWKFWRKALEDSQANVQISSESRALAGKAKDFMDAVERLNTY</sequence>
<dbReference type="Proteomes" id="UP001147695">
    <property type="component" value="Unassembled WGS sequence"/>
</dbReference>
<evidence type="ECO:0000313" key="1">
    <source>
        <dbReference type="EMBL" id="KAJ5338538.1"/>
    </source>
</evidence>
<dbReference type="AlphaFoldDB" id="A0A9W9UEX8"/>
<dbReference type="Pfam" id="PF12311">
    <property type="entry name" value="DUF3632"/>
    <property type="match status" value="1"/>
</dbReference>
<accession>A0A9W9UEX8</accession>
<gene>
    <name evidence="1" type="ORF">N7452_005266</name>
</gene>
<dbReference type="InterPro" id="IPR022085">
    <property type="entry name" value="OpdG"/>
</dbReference>
<proteinExistence type="predicted"/>